<reference evidence="4 5" key="1">
    <citation type="journal article" date="2011" name="J. Genet. Genomics">
        <title>Unraveling the Acidithiobacillus caldus complete genome and its central metabolisms for carbon assimilation.</title>
        <authorList>
            <person name="You X.Y."/>
            <person name="Guo X."/>
            <person name="Zheng H.J."/>
            <person name="Zhang M.J."/>
            <person name="Liu L.J."/>
            <person name="Zhu Y.Q."/>
            <person name="Zhu B."/>
            <person name="Wang S.Y."/>
            <person name="Zhao G.P."/>
            <person name="Poetsch A."/>
            <person name="Jiang C.Y."/>
            <person name="Liu S.J."/>
        </authorList>
    </citation>
    <scope>NUCLEOTIDE SEQUENCE [LARGE SCALE GENOMIC DNA]</scope>
    <source>
        <strain evidence="4 5">SM-1</strain>
    </source>
</reference>
<evidence type="ECO:0000256" key="2">
    <source>
        <dbReference type="PROSITE-ProRule" id="PRU00252"/>
    </source>
</evidence>
<dbReference type="EMBL" id="CP002573">
    <property type="protein sequence ID" value="AEK58637.1"/>
    <property type="molecule type" value="Genomic_DNA"/>
</dbReference>
<dbReference type="AlphaFoldDB" id="F9ZQN7"/>
<dbReference type="KEGG" id="acu:Atc_1989"/>
<evidence type="ECO:0000313" key="5">
    <source>
        <dbReference type="Proteomes" id="UP000006135"/>
    </source>
</evidence>
<dbReference type="Proteomes" id="UP000006135">
    <property type="component" value="Chromosome"/>
</dbReference>
<name>F9ZQN7_ACICS</name>
<evidence type="ECO:0000256" key="1">
    <source>
        <dbReference type="ARBA" id="ARBA00023125"/>
    </source>
</evidence>
<evidence type="ECO:0000256" key="3">
    <source>
        <dbReference type="SAM" id="MobiDB-lite"/>
    </source>
</evidence>
<keyword evidence="5" id="KW-1185">Reference proteome</keyword>
<dbReference type="Gene3D" id="2.40.50.140">
    <property type="entry name" value="Nucleic acid-binding proteins"/>
    <property type="match status" value="1"/>
</dbReference>
<evidence type="ECO:0008006" key="6">
    <source>
        <dbReference type="Google" id="ProtNLM"/>
    </source>
</evidence>
<proteinExistence type="predicted"/>
<protein>
    <recommendedName>
        <fullName evidence="6">Single-stranded DNA-binding protein</fullName>
    </recommendedName>
</protein>
<evidence type="ECO:0000313" key="4">
    <source>
        <dbReference type="EMBL" id="AEK58637.1"/>
    </source>
</evidence>
<dbReference type="RefSeq" id="WP_014003148.1">
    <property type="nucleotide sequence ID" value="NC_015850.1"/>
</dbReference>
<organism evidence="4 5">
    <name type="scientific">Acidithiobacillus caldus (strain SM-1)</name>
    <dbReference type="NCBI Taxonomy" id="990288"/>
    <lineage>
        <taxon>Bacteria</taxon>
        <taxon>Pseudomonadati</taxon>
        <taxon>Pseudomonadota</taxon>
        <taxon>Acidithiobacillia</taxon>
        <taxon>Acidithiobacillales</taxon>
        <taxon>Acidithiobacillaceae</taxon>
        <taxon>Acidithiobacillus</taxon>
    </lineage>
</organism>
<dbReference type="PROSITE" id="PS50935">
    <property type="entry name" value="SSB"/>
    <property type="match status" value="1"/>
</dbReference>
<accession>F9ZQN7</accession>
<dbReference type="OrthoDB" id="5298403at2"/>
<sequence length="131" mass="14101">MITAACIVTLKRAPNFRMVKDGTLALWSAFGVAGQEGIQLVAFGELAEEIDFGRLGIGDALSVVGTISLDAWQAKDGTERTTLKLVISKADPITPPEPKKRSARLGNRPAARSIPEADNDFDDDLPDWIAH</sequence>
<feature type="compositionally biased region" description="Acidic residues" evidence="3">
    <location>
        <begin position="117"/>
        <end position="131"/>
    </location>
</feature>
<dbReference type="HOGENOM" id="CLU_1922978_0_0_6"/>
<dbReference type="InterPro" id="IPR012340">
    <property type="entry name" value="NA-bd_OB-fold"/>
</dbReference>
<feature type="region of interest" description="Disordered" evidence="3">
    <location>
        <begin position="87"/>
        <end position="131"/>
    </location>
</feature>
<dbReference type="InterPro" id="IPR000424">
    <property type="entry name" value="Primosome_PriB/ssb"/>
</dbReference>
<gene>
    <name evidence="4" type="ordered locus">Atc_1989</name>
</gene>
<keyword evidence="1 2" id="KW-0238">DNA-binding</keyword>
<dbReference type="GeneID" id="92931916"/>
<dbReference type="GO" id="GO:0003697">
    <property type="term" value="F:single-stranded DNA binding"/>
    <property type="evidence" value="ECO:0007669"/>
    <property type="project" value="InterPro"/>
</dbReference>
<dbReference type="SUPFAM" id="SSF50249">
    <property type="entry name" value="Nucleic acid-binding proteins"/>
    <property type="match status" value="1"/>
</dbReference>